<evidence type="ECO:0000259" key="1">
    <source>
        <dbReference type="PROSITE" id="PS51186"/>
    </source>
</evidence>
<protein>
    <submittedName>
        <fullName evidence="2">GNAT family N-acetyltransferase</fullName>
    </submittedName>
</protein>
<dbReference type="Pfam" id="PF13508">
    <property type="entry name" value="Acetyltransf_7"/>
    <property type="match status" value="1"/>
</dbReference>
<sequence>MPIVERHLIEQWLRAWCLSRRLPLPVPYGSGFKVEVGYPDQQARYVFPSFSEEVIALAETIHEPHIFLKICNAPPNLSALLPGRWVVQPEAAMMSCFHPMRGVMPALPAGYIPETEQYPATQVLRIICRESLELAAVGRLVITGDLAVYDRICTTAAHQRKGLATILMRELENLALTQGVSKNLLVATAEGRLLYERMGWSLYCPYSSVVIPG</sequence>
<dbReference type="EMBL" id="CP139960">
    <property type="protein sequence ID" value="WQD38895.1"/>
    <property type="molecule type" value="Genomic_DNA"/>
</dbReference>
<organism evidence="2 3">
    <name type="scientific">Niabella yanshanensis</name>
    <dbReference type="NCBI Taxonomy" id="577386"/>
    <lineage>
        <taxon>Bacteria</taxon>
        <taxon>Pseudomonadati</taxon>
        <taxon>Bacteroidota</taxon>
        <taxon>Chitinophagia</taxon>
        <taxon>Chitinophagales</taxon>
        <taxon>Chitinophagaceae</taxon>
        <taxon>Niabella</taxon>
    </lineage>
</organism>
<dbReference type="CDD" id="cd04301">
    <property type="entry name" value="NAT_SF"/>
    <property type="match status" value="1"/>
</dbReference>
<evidence type="ECO:0000313" key="3">
    <source>
        <dbReference type="Proteomes" id="UP001325680"/>
    </source>
</evidence>
<dbReference type="Gene3D" id="3.40.630.30">
    <property type="match status" value="1"/>
</dbReference>
<dbReference type="RefSeq" id="WP_162817977.1">
    <property type="nucleotide sequence ID" value="NZ_CP139960.1"/>
</dbReference>
<reference evidence="2 3" key="1">
    <citation type="submission" date="2023-12" db="EMBL/GenBank/DDBJ databases">
        <title>Genome sequencing and assembly of bacterial species from a model synthetic community.</title>
        <authorList>
            <person name="Hogle S.L."/>
        </authorList>
    </citation>
    <scope>NUCLEOTIDE SEQUENCE [LARGE SCALE GENOMIC DNA]</scope>
    <source>
        <strain evidence="2 3">HAMBI_3031</strain>
    </source>
</reference>
<name>A0ABZ0W9R6_9BACT</name>
<evidence type="ECO:0000313" key="2">
    <source>
        <dbReference type="EMBL" id="WQD38895.1"/>
    </source>
</evidence>
<dbReference type="Proteomes" id="UP001325680">
    <property type="component" value="Chromosome"/>
</dbReference>
<dbReference type="InterPro" id="IPR000182">
    <property type="entry name" value="GNAT_dom"/>
</dbReference>
<dbReference type="PROSITE" id="PS51186">
    <property type="entry name" value="GNAT"/>
    <property type="match status" value="1"/>
</dbReference>
<dbReference type="SUPFAM" id="SSF55729">
    <property type="entry name" value="Acyl-CoA N-acyltransferases (Nat)"/>
    <property type="match status" value="1"/>
</dbReference>
<proteinExistence type="predicted"/>
<accession>A0ABZ0W9R6</accession>
<keyword evidence="3" id="KW-1185">Reference proteome</keyword>
<gene>
    <name evidence="2" type="ORF">U0035_01895</name>
</gene>
<dbReference type="InterPro" id="IPR016181">
    <property type="entry name" value="Acyl_CoA_acyltransferase"/>
</dbReference>
<feature type="domain" description="N-acetyltransferase" evidence="1">
    <location>
        <begin position="75"/>
        <end position="213"/>
    </location>
</feature>